<evidence type="ECO:0000313" key="1">
    <source>
        <dbReference type="EMBL" id="KAJ8681619.1"/>
    </source>
</evidence>
<organism evidence="1 2">
    <name type="scientific">Eretmocerus hayati</name>
    <dbReference type="NCBI Taxonomy" id="131215"/>
    <lineage>
        <taxon>Eukaryota</taxon>
        <taxon>Metazoa</taxon>
        <taxon>Ecdysozoa</taxon>
        <taxon>Arthropoda</taxon>
        <taxon>Hexapoda</taxon>
        <taxon>Insecta</taxon>
        <taxon>Pterygota</taxon>
        <taxon>Neoptera</taxon>
        <taxon>Endopterygota</taxon>
        <taxon>Hymenoptera</taxon>
        <taxon>Apocrita</taxon>
        <taxon>Proctotrupomorpha</taxon>
        <taxon>Chalcidoidea</taxon>
        <taxon>Aphelinidae</taxon>
        <taxon>Aphelininae</taxon>
        <taxon>Eretmocerus</taxon>
    </lineage>
</organism>
<comment type="caution">
    <text evidence="1">The sequence shown here is derived from an EMBL/GenBank/DDBJ whole genome shotgun (WGS) entry which is preliminary data.</text>
</comment>
<reference evidence="1" key="1">
    <citation type="submission" date="2023-04" db="EMBL/GenBank/DDBJ databases">
        <title>A chromosome-level genome assembly of the parasitoid wasp Eretmocerus hayati.</title>
        <authorList>
            <person name="Zhong Y."/>
            <person name="Liu S."/>
            <person name="Liu Y."/>
        </authorList>
    </citation>
    <scope>NUCLEOTIDE SEQUENCE</scope>
    <source>
        <strain evidence="1">ZJU_SS_LIU_2023</strain>
    </source>
</reference>
<gene>
    <name evidence="1" type="ORF">QAD02_017411</name>
</gene>
<proteinExistence type="predicted"/>
<evidence type="ECO:0000313" key="2">
    <source>
        <dbReference type="Proteomes" id="UP001239111"/>
    </source>
</evidence>
<keyword evidence="2" id="KW-1185">Reference proteome</keyword>
<sequence length="142" mass="15529">MQSRVLRSILGSGAHKTHKSQVTAAMNRLWGTSRLYNQAYIYRRGAGRGHNQDGQASSVMRSGRGKCKLGVPLVIYVASASQLTTWAKPSTPQSCCSLALGLRTLSHLVCGVHRVQNNPSSIWLRKLDVQAYSPIRASVPRV</sequence>
<protein>
    <submittedName>
        <fullName evidence="1">Uncharacterized protein</fullName>
    </submittedName>
</protein>
<dbReference type="Proteomes" id="UP001239111">
    <property type="component" value="Chromosome 1"/>
</dbReference>
<dbReference type="EMBL" id="CM056741">
    <property type="protein sequence ID" value="KAJ8681619.1"/>
    <property type="molecule type" value="Genomic_DNA"/>
</dbReference>
<name>A0ACC2PGA8_9HYME</name>
<accession>A0ACC2PGA8</accession>